<dbReference type="EMBL" id="CM017634">
    <property type="protein sequence ID" value="TYH37879.1"/>
    <property type="molecule type" value="Genomic_DNA"/>
</dbReference>
<protein>
    <recommendedName>
        <fullName evidence="3">Reverse transcriptase zinc-binding domain-containing protein</fullName>
    </recommendedName>
</protein>
<sequence>MPSYFQWQVESHWQGIPVSKHLVGLDTLISQWSSNGSFTVKTTYNYLKKDALNPSDDSWKLVWLFAEPQRIRQFFGWFSRNAY</sequence>
<dbReference type="AlphaFoldDB" id="A0A5D2I7M3"/>
<name>A0A5D2I7M3_GOSTO</name>
<dbReference type="Proteomes" id="UP000322667">
    <property type="component" value="Chromosome D12"/>
</dbReference>
<organism evidence="1 2">
    <name type="scientific">Gossypium tomentosum</name>
    <name type="common">Hawaiian cotton</name>
    <name type="synonym">Gossypium sandvicense</name>
    <dbReference type="NCBI Taxonomy" id="34277"/>
    <lineage>
        <taxon>Eukaryota</taxon>
        <taxon>Viridiplantae</taxon>
        <taxon>Streptophyta</taxon>
        <taxon>Embryophyta</taxon>
        <taxon>Tracheophyta</taxon>
        <taxon>Spermatophyta</taxon>
        <taxon>Magnoliopsida</taxon>
        <taxon>eudicotyledons</taxon>
        <taxon>Gunneridae</taxon>
        <taxon>Pentapetalae</taxon>
        <taxon>rosids</taxon>
        <taxon>malvids</taxon>
        <taxon>Malvales</taxon>
        <taxon>Malvaceae</taxon>
        <taxon>Malvoideae</taxon>
        <taxon>Gossypium</taxon>
    </lineage>
</organism>
<accession>A0A5D2I7M3</accession>
<proteinExistence type="predicted"/>
<gene>
    <name evidence="1" type="ORF">ES332_D12G071900v1</name>
</gene>
<evidence type="ECO:0000313" key="2">
    <source>
        <dbReference type="Proteomes" id="UP000322667"/>
    </source>
</evidence>
<keyword evidence="2" id="KW-1185">Reference proteome</keyword>
<reference evidence="1 2" key="1">
    <citation type="submission" date="2019-07" db="EMBL/GenBank/DDBJ databases">
        <title>WGS assembly of Gossypium tomentosum.</title>
        <authorList>
            <person name="Chen Z.J."/>
            <person name="Sreedasyam A."/>
            <person name="Ando A."/>
            <person name="Song Q."/>
            <person name="De L."/>
            <person name="Hulse-Kemp A."/>
            <person name="Ding M."/>
            <person name="Ye W."/>
            <person name="Kirkbride R."/>
            <person name="Jenkins J."/>
            <person name="Plott C."/>
            <person name="Lovell J."/>
            <person name="Lin Y.-M."/>
            <person name="Vaughn R."/>
            <person name="Liu B."/>
            <person name="Li W."/>
            <person name="Simpson S."/>
            <person name="Scheffler B."/>
            <person name="Saski C."/>
            <person name="Grover C."/>
            <person name="Hu G."/>
            <person name="Conover J."/>
            <person name="Carlson J."/>
            <person name="Shu S."/>
            <person name="Boston L."/>
            <person name="Williams M."/>
            <person name="Peterson D."/>
            <person name="Mcgee K."/>
            <person name="Jones D."/>
            <person name="Wendel J."/>
            <person name="Stelly D."/>
            <person name="Grimwood J."/>
            <person name="Schmutz J."/>
        </authorList>
    </citation>
    <scope>NUCLEOTIDE SEQUENCE [LARGE SCALE GENOMIC DNA]</scope>
    <source>
        <strain evidence="1">7179.01</strain>
    </source>
</reference>
<evidence type="ECO:0008006" key="3">
    <source>
        <dbReference type="Google" id="ProtNLM"/>
    </source>
</evidence>
<evidence type="ECO:0000313" key="1">
    <source>
        <dbReference type="EMBL" id="TYH37879.1"/>
    </source>
</evidence>